<keyword evidence="3" id="KW-1185">Reference proteome</keyword>
<evidence type="ECO:0000313" key="2">
    <source>
        <dbReference type="EMBL" id="SCL45741.1"/>
    </source>
</evidence>
<dbReference type="EMBL" id="FMHY01000002">
    <property type="protein sequence ID" value="SCL45741.1"/>
    <property type="molecule type" value="Genomic_DNA"/>
</dbReference>
<feature type="transmembrane region" description="Helical" evidence="1">
    <location>
        <begin position="287"/>
        <end position="308"/>
    </location>
</feature>
<accession>A0A1C6TVX2</accession>
<protein>
    <submittedName>
        <fullName evidence="2">Uncharacterized protein</fullName>
    </submittedName>
</protein>
<proteinExistence type="predicted"/>
<keyword evidence="1" id="KW-0812">Transmembrane</keyword>
<keyword evidence="1" id="KW-1133">Transmembrane helix</keyword>
<reference evidence="3" key="1">
    <citation type="submission" date="2016-06" db="EMBL/GenBank/DDBJ databases">
        <authorList>
            <person name="Varghese N."/>
            <person name="Submissions Spin"/>
        </authorList>
    </citation>
    <scope>NUCLEOTIDE SEQUENCE [LARGE SCALE GENOMIC DNA]</scope>
    <source>
        <strain evidence="3">DSM 44814</strain>
    </source>
</reference>
<gene>
    <name evidence="2" type="ORF">GA0070604_1091</name>
</gene>
<dbReference type="AlphaFoldDB" id="A0A1C6TVX2"/>
<sequence>MTLTMPPPVAGHPTGNRFAWLPYAAAAWAIGYGALRATWLVAGGPSFGPLGTDLVAVTGWWAVALHVAAAMVGVTLGRARTWRPALLGAAWLTCAAIMASCALLLLDVVGFLILDLSPAFTLAGFLSRAGAFTGAVLLHAAALAHLRRFRGDCGRCGRTRASGGPVPRWARIAAWSAVAGCLVRLAAQVAVGFEGLPLAQGLSVLIFEGGFLLAGMLLPLALVHQWGTVWPGWVPLLAGRRVPRLVLLVPAAVFAIGLVGYFGVGIAELAVETVTGTFESDGRYTLAFFWTAELGYWVWGWGLGLAAVSHHLRTRRPCPHCGR</sequence>
<feature type="transmembrane region" description="Helical" evidence="1">
    <location>
        <begin position="54"/>
        <end position="77"/>
    </location>
</feature>
<dbReference type="Proteomes" id="UP000199696">
    <property type="component" value="Unassembled WGS sequence"/>
</dbReference>
<evidence type="ECO:0000256" key="1">
    <source>
        <dbReference type="SAM" id="Phobius"/>
    </source>
</evidence>
<evidence type="ECO:0000313" key="3">
    <source>
        <dbReference type="Proteomes" id="UP000199696"/>
    </source>
</evidence>
<dbReference type="OrthoDB" id="2717873at2"/>
<feature type="transmembrane region" description="Helical" evidence="1">
    <location>
        <begin position="205"/>
        <end position="224"/>
    </location>
</feature>
<feature type="transmembrane region" description="Helical" evidence="1">
    <location>
        <begin position="245"/>
        <end position="267"/>
    </location>
</feature>
<dbReference type="STRING" id="227316.GA0070604_1091"/>
<feature type="transmembrane region" description="Helical" evidence="1">
    <location>
        <begin position="89"/>
        <end position="113"/>
    </location>
</feature>
<name>A0A1C6TVX2_9ACTN</name>
<feature type="transmembrane region" description="Helical" evidence="1">
    <location>
        <begin position="125"/>
        <end position="146"/>
    </location>
</feature>
<keyword evidence="1" id="KW-0472">Membrane</keyword>
<feature type="transmembrane region" description="Helical" evidence="1">
    <location>
        <begin position="172"/>
        <end position="193"/>
    </location>
</feature>
<organism evidence="2 3">
    <name type="scientific">Micromonospora eburnea</name>
    <dbReference type="NCBI Taxonomy" id="227316"/>
    <lineage>
        <taxon>Bacteria</taxon>
        <taxon>Bacillati</taxon>
        <taxon>Actinomycetota</taxon>
        <taxon>Actinomycetes</taxon>
        <taxon>Micromonosporales</taxon>
        <taxon>Micromonosporaceae</taxon>
        <taxon>Micromonospora</taxon>
    </lineage>
</organism>
<feature type="transmembrane region" description="Helical" evidence="1">
    <location>
        <begin position="20"/>
        <end position="42"/>
    </location>
</feature>
<dbReference type="RefSeq" id="WP_091115117.1">
    <property type="nucleotide sequence ID" value="NZ_FMHY01000002.1"/>
</dbReference>